<dbReference type="EMBL" id="MF042360">
    <property type="protein sequence ID" value="ARV76880.1"/>
    <property type="molecule type" value="Genomic_DNA"/>
</dbReference>
<protein>
    <submittedName>
        <fullName evidence="1">Uncharacterized protein</fullName>
    </submittedName>
</protein>
<keyword evidence="2" id="KW-1185">Reference proteome</keyword>
<evidence type="ECO:0000313" key="2">
    <source>
        <dbReference type="Proteomes" id="UP000225448"/>
    </source>
</evidence>
<evidence type="ECO:0000313" key="1">
    <source>
        <dbReference type="EMBL" id="ARV76880.1"/>
    </source>
</evidence>
<accession>A0A1Y0SU69</accession>
<name>A0A1Y0SU69_9CAUD</name>
<organism evidence="1 2">
    <name type="scientific">Pseudomonas phage Phabio</name>
    <dbReference type="NCBI Taxonomy" id="2006668"/>
    <lineage>
        <taxon>Viruses</taxon>
        <taxon>Duplodnaviria</taxon>
        <taxon>Heunggongvirae</taxon>
        <taxon>Uroviricota</taxon>
        <taxon>Caudoviricetes</taxon>
        <taxon>Chimalliviridae</taxon>
        <taxon>Phabiovirus</taxon>
        <taxon>Phabiovirus phabio</taxon>
    </lineage>
</organism>
<dbReference type="Proteomes" id="UP000225448">
    <property type="component" value="Segment"/>
</dbReference>
<sequence>MNLFFFVGESMLPLAPPSFIGDPSAPVKQIDPYGKINPEVQTNIASKLTAFDLSFDSILAKSVDMTKRIGATLADGSLSLPEAKRRLQDAMGGSRQGISALAEGLENLMLGDMTGKDPGTGYVRTANDMIDGVQLVINGKKSTFTKGDFPNVGAIVGFIGDLSNNPLINAFDLGAEAALVKGILTQVTQWGVPEIIDETFGAKWDDTNKRYNYDYDADFRFSVVKRTSEDLSPGTDLATIRQLMLHGGDTALIAANPSFPEQLLEQYNFPLGIVPSKDDKRPDLHTYGEELKLLEEILDILKPDWYQIKRMVFDPAGNPAYKPELVWNLRFISKASIDAVKLISYDTKYIPALLTAPFYSVDSGKQLLTRMYPYIVLQ</sequence>
<gene>
    <name evidence="1" type="ORF">PHABIO_249</name>
</gene>
<proteinExistence type="predicted"/>
<reference evidence="1 2" key="1">
    <citation type="submission" date="2017-05" db="EMBL/GenBank/DDBJ databases">
        <authorList>
            <person name="Song R."/>
            <person name="Chenine A.L."/>
            <person name="Ruprecht R.M."/>
        </authorList>
    </citation>
    <scope>NUCLEOTIDE SEQUENCE [LARGE SCALE GENOMIC DNA]</scope>
</reference>